<evidence type="ECO:0000313" key="1">
    <source>
        <dbReference type="EMBL" id="KAB2633851.1"/>
    </source>
</evidence>
<name>A0A5N5I5Q6_9ROSA</name>
<reference evidence="1 2" key="2">
    <citation type="submission" date="2019-11" db="EMBL/GenBank/DDBJ databases">
        <title>A de novo genome assembly of a pear dwarfing rootstock.</title>
        <authorList>
            <person name="Wang F."/>
            <person name="Wang J."/>
            <person name="Li S."/>
            <person name="Zhang Y."/>
            <person name="Fang M."/>
            <person name="Ma L."/>
            <person name="Zhao Y."/>
            <person name="Jiang S."/>
        </authorList>
    </citation>
    <scope>NUCLEOTIDE SEQUENCE [LARGE SCALE GENOMIC DNA]</scope>
    <source>
        <strain evidence="1">S2</strain>
        <tissue evidence="1">Leaf</tissue>
    </source>
</reference>
<organism evidence="1 2">
    <name type="scientific">Pyrus ussuriensis x Pyrus communis</name>
    <dbReference type="NCBI Taxonomy" id="2448454"/>
    <lineage>
        <taxon>Eukaryota</taxon>
        <taxon>Viridiplantae</taxon>
        <taxon>Streptophyta</taxon>
        <taxon>Embryophyta</taxon>
        <taxon>Tracheophyta</taxon>
        <taxon>Spermatophyta</taxon>
        <taxon>Magnoliopsida</taxon>
        <taxon>eudicotyledons</taxon>
        <taxon>Gunneridae</taxon>
        <taxon>Pentapetalae</taxon>
        <taxon>rosids</taxon>
        <taxon>fabids</taxon>
        <taxon>Rosales</taxon>
        <taxon>Rosaceae</taxon>
        <taxon>Amygdaloideae</taxon>
        <taxon>Maleae</taxon>
        <taxon>Pyrus</taxon>
    </lineage>
</organism>
<keyword evidence="2" id="KW-1185">Reference proteome</keyword>
<evidence type="ECO:0008006" key="3">
    <source>
        <dbReference type="Google" id="ProtNLM"/>
    </source>
</evidence>
<dbReference type="AlphaFoldDB" id="A0A5N5I5Q6"/>
<gene>
    <name evidence="1" type="ORF">D8674_038218</name>
</gene>
<comment type="caution">
    <text evidence="1">The sequence shown here is derived from an EMBL/GenBank/DDBJ whole genome shotgun (WGS) entry which is preliminary data.</text>
</comment>
<accession>A0A5N5I5Q6</accession>
<protein>
    <recommendedName>
        <fullName evidence="3">Retrotransposon gag domain-containing protein</fullName>
    </recommendedName>
</protein>
<dbReference type="EMBL" id="SMOL01000115">
    <property type="protein sequence ID" value="KAB2633851.1"/>
    <property type="molecule type" value="Genomic_DNA"/>
</dbReference>
<dbReference type="OrthoDB" id="1166206at2759"/>
<sequence>MPLRRSRLLLLARVMRKHHPFLPRKTVFHIPYPKGYKTPNLVPFDGKKGSPKEHISRSINDLGSHAGDCNLCLKELSKSLTDRAYTWYTTLTPGSIQTRKDLVNFVKRFQDLALDCYNEKNNEALVEICINNIVADYRVYLKNIGIS</sequence>
<proteinExistence type="predicted"/>
<reference evidence="1 2" key="1">
    <citation type="submission" date="2019-09" db="EMBL/GenBank/DDBJ databases">
        <authorList>
            <person name="Ou C."/>
        </authorList>
    </citation>
    <scope>NUCLEOTIDE SEQUENCE [LARGE SCALE GENOMIC DNA]</scope>
    <source>
        <strain evidence="1">S2</strain>
        <tissue evidence="1">Leaf</tissue>
    </source>
</reference>
<dbReference type="Proteomes" id="UP000327157">
    <property type="component" value="Unassembled WGS sequence"/>
</dbReference>
<evidence type="ECO:0000313" key="2">
    <source>
        <dbReference type="Proteomes" id="UP000327157"/>
    </source>
</evidence>